<organism evidence="1 2">
    <name type="scientific">Candidatus Blautia pullicola</name>
    <dbReference type="NCBI Taxonomy" id="2838498"/>
    <lineage>
        <taxon>Bacteria</taxon>
        <taxon>Bacillati</taxon>
        <taxon>Bacillota</taxon>
        <taxon>Clostridia</taxon>
        <taxon>Lachnospirales</taxon>
        <taxon>Lachnospiraceae</taxon>
        <taxon>Blautia</taxon>
    </lineage>
</organism>
<sequence>MSGKDTMLNMIRQAVAVENAEIVTVLYEFFPKVLDILRQYLPQLANMQLVTDMGL</sequence>
<proteinExistence type="predicted"/>
<dbReference type="AlphaFoldDB" id="A0A9D2FNP4"/>
<reference evidence="1" key="1">
    <citation type="journal article" date="2021" name="PeerJ">
        <title>Extensive microbial diversity within the chicken gut microbiome revealed by metagenomics and culture.</title>
        <authorList>
            <person name="Gilroy R."/>
            <person name="Ravi A."/>
            <person name="Getino M."/>
            <person name="Pursley I."/>
            <person name="Horton D.L."/>
            <person name="Alikhan N.F."/>
            <person name="Baker D."/>
            <person name="Gharbi K."/>
            <person name="Hall N."/>
            <person name="Watson M."/>
            <person name="Adriaenssens E.M."/>
            <person name="Foster-Nyarko E."/>
            <person name="Jarju S."/>
            <person name="Secka A."/>
            <person name="Antonio M."/>
            <person name="Oren A."/>
            <person name="Chaudhuri R.R."/>
            <person name="La Ragione R."/>
            <person name="Hildebrand F."/>
            <person name="Pallen M.J."/>
        </authorList>
    </citation>
    <scope>NUCLEOTIDE SEQUENCE</scope>
    <source>
        <strain evidence="1">1068</strain>
    </source>
</reference>
<comment type="caution">
    <text evidence="1">The sequence shown here is derived from an EMBL/GenBank/DDBJ whole genome shotgun (WGS) entry which is preliminary data.</text>
</comment>
<evidence type="ECO:0000313" key="2">
    <source>
        <dbReference type="Proteomes" id="UP000824056"/>
    </source>
</evidence>
<evidence type="ECO:0000313" key="1">
    <source>
        <dbReference type="EMBL" id="HIZ64588.1"/>
    </source>
</evidence>
<gene>
    <name evidence="1" type="ORF">H9809_01580</name>
</gene>
<dbReference type="Proteomes" id="UP000824056">
    <property type="component" value="Unassembled WGS sequence"/>
</dbReference>
<name>A0A9D2FNP4_9FIRM</name>
<accession>A0A9D2FNP4</accession>
<reference evidence="1" key="2">
    <citation type="submission" date="2021-04" db="EMBL/GenBank/DDBJ databases">
        <authorList>
            <person name="Gilroy R."/>
        </authorList>
    </citation>
    <scope>NUCLEOTIDE SEQUENCE</scope>
    <source>
        <strain evidence="1">1068</strain>
    </source>
</reference>
<dbReference type="EMBL" id="DXBG01000033">
    <property type="protein sequence ID" value="HIZ64588.1"/>
    <property type="molecule type" value="Genomic_DNA"/>
</dbReference>
<protein>
    <submittedName>
        <fullName evidence="1">Uncharacterized protein</fullName>
    </submittedName>
</protein>